<dbReference type="PANTHER" id="PTHR21405:SF0">
    <property type="entry name" value="TETRATRICOPEPTIDE REPEAT PROTEIN 36"/>
    <property type="match status" value="1"/>
</dbReference>
<proteinExistence type="inferred from homology"/>
<reference evidence="2 3" key="1">
    <citation type="submission" date="2018-06" db="EMBL/GenBank/DDBJ databases">
        <title>Genome Sequence of the Brown Rot Fungal Pathogen Monilinia fructigena.</title>
        <authorList>
            <person name="Landi L."/>
            <person name="De Miccolis Angelini R.M."/>
            <person name="Pollastro S."/>
            <person name="Abate D."/>
            <person name="Faretra F."/>
            <person name="Romanazzi G."/>
        </authorList>
    </citation>
    <scope>NUCLEOTIDE SEQUENCE [LARGE SCALE GENOMIC DNA]</scope>
    <source>
        <strain evidence="2 3">Mfrg269</strain>
    </source>
</reference>
<dbReference type="GO" id="GO:0006570">
    <property type="term" value="P:tyrosine metabolic process"/>
    <property type="evidence" value="ECO:0007669"/>
    <property type="project" value="TreeGrafter"/>
</dbReference>
<organism evidence="2 3">
    <name type="scientific">Monilinia fructigena</name>
    <dbReference type="NCBI Taxonomy" id="38457"/>
    <lineage>
        <taxon>Eukaryota</taxon>
        <taxon>Fungi</taxon>
        <taxon>Dikarya</taxon>
        <taxon>Ascomycota</taxon>
        <taxon>Pezizomycotina</taxon>
        <taxon>Leotiomycetes</taxon>
        <taxon>Helotiales</taxon>
        <taxon>Sclerotiniaceae</taxon>
        <taxon>Monilinia</taxon>
    </lineage>
</organism>
<evidence type="ECO:0000256" key="1">
    <source>
        <dbReference type="ARBA" id="ARBA00006995"/>
    </source>
</evidence>
<comment type="caution">
    <text evidence="2">The sequence shown here is derived from an EMBL/GenBank/DDBJ whole genome shotgun (WGS) entry which is preliminary data.</text>
</comment>
<evidence type="ECO:0000313" key="3">
    <source>
        <dbReference type="Proteomes" id="UP000249056"/>
    </source>
</evidence>
<dbReference type="OrthoDB" id="539634at2759"/>
<sequence length="179" mass="19993">MQNVELQMVELEPPAELSPLSQYQACIRRLNDLITEYPNYASARNNRAQALRQIYGDLMLVEISSTKESGTDSNVPLDVEASETDVKLASLNVLSDLDKAISLLAPKTPWASISPQAAKTLSQALTQRGALYHLTAKKLSSDTGSSVRIDKRRKETSWKTVDFEEAASKRFYDGREVWE</sequence>
<dbReference type="EMBL" id="QKRW01000006">
    <property type="protein sequence ID" value="RAL66571.1"/>
    <property type="molecule type" value="Genomic_DNA"/>
</dbReference>
<dbReference type="InterPro" id="IPR038906">
    <property type="entry name" value="TTC36"/>
</dbReference>
<dbReference type="PANTHER" id="PTHR21405">
    <property type="entry name" value="CDNA SEQUENCE BC021608"/>
    <property type="match status" value="1"/>
</dbReference>
<dbReference type="AlphaFoldDB" id="A0A395J2J8"/>
<protein>
    <submittedName>
        <fullName evidence="2">Uncharacterized protein</fullName>
    </submittedName>
</protein>
<keyword evidence="3" id="KW-1185">Reference proteome</keyword>
<gene>
    <name evidence="2" type="ORF">DID88_006261</name>
</gene>
<evidence type="ECO:0000313" key="2">
    <source>
        <dbReference type="EMBL" id="RAL66571.1"/>
    </source>
</evidence>
<accession>A0A395J2J8</accession>
<comment type="similarity">
    <text evidence="1">Belongs to the TTC36 family.</text>
</comment>
<name>A0A395J2J8_9HELO</name>
<dbReference type="Proteomes" id="UP000249056">
    <property type="component" value="Unassembled WGS sequence"/>
</dbReference>